<dbReference type="Pfam" id="PF17803">
    <property type="entry name" value="Cadherin_4"/>
    <property type="match status" value="1"/>
</dbReference>
<dbReference type="InterPro" id="IPR040853">
    <property type="entry name" value="RapA2_cadherin-like"/>
</dbReference>
<dbReference type="InterPro" id="IPR013783">
    <property type="entry name" value="Ig-like_fold"/>
</dbReference>
<dbReference type="InterPro" id="IPR010221">
    <property type="entry name" value="VCBS_dom"/>
</dbReference>
<sequence length="618" mass="62850">GATQQVTVPVTVTDSTGATDTENLVITVTGTNDGPAVSGPVTLPGGTEDTSVQITAAQLLEHATDADTGDQLAVTGLTASHGTITGDAATGFTFTPDANYNGPVSLSYTVTDGHGGSVAQTASLTLGAVGDPAIIGGVDTGDVTENKAGQDMSPDYAQPGMATLGRAQLYADGQLTILDPDTGENQFDTRGSMGMNYSGTYGDLRLNSDGSWHYYGDAGHIRVTGGRTTTRGTAIDQLGEGQTLTDTITVYSKDGTAHDITITIHGSNDRPYCSSEVALTPGTEDTAQTLTKAQLLANTVEVDANDAGKLSIAGLRADHGSIRDNGDGTYTFTPARDYNGAVHFTYDVKDAHGGVTHTGATTTLAAVSDAAIIGGTDTGSATEDHVTGRIVISGLLTVSDPDGPSQEHFQYSQFGEHAISDPFGGNLHIDSAGSWSYVTDNSNPAVQQLAAGQEGHATYRVRSSDGTTHQIQITIHGTNDAPVLSASTASATEDGQSVTGQVSGTDVDTGDALAYSLGSAAPAGFTLNPDGSWSFDPADAAYQHLAAGATQQVTVPVTVTDSTGATDTQNLVITVTGTNDGPTVSGPVTLPGGTEDTSVQITAAQLLAHATDIDTGDT</sequence>
<protein>
    <submittedName>
        <fullName evidence="2">Tandem-95 repeat protein</fullName>
    </submittedName>
</protein>
<reference evidence="2 3" key="1">
    <citation type="submission" date="2019-04" db="EMBL/GenBank/DDBJ databases">
        <title>Genome sequence of Pelagicola litoralis CL-ES2.</title>
        <authorList>
            <person name="Cao J."/>
        </authorList>
    </citation>
    <scope>NUCLEOTIDE SEQUENCE [LARGE SCALE GENOMIC DNA]</scope>
    <source>
        <strain evidence="2 3">CL-ES2</strain>
    </source>
</reference>
<feature type="domain" description="Cadherin" evidence="1">
    <location>
        <begin position="480"/>
        <end position="589"/>
    </location>
</feature>
<dbReference type="GO" id="GO:0016020">
    <property type="term" value="C:membrane"/>
    <property type="evidence" value="ECO:0007669"/>
    <property type="project" value="InterPro"/>
</dbReference>
<dbReference type="NCBIfam" id="NF012211">
    <property type="entry name" value="tand_rpt_95"/>
    <property type="match status" value="2"/>
</dbReference>
<dbReference type="GO" id="GO:0005509">
    <property type="term" value="F:calcium ion binding"/>
    <property type="evidence" value="ECO:0007669"/>
    <property type="project" value="InterPro"/>
</dbReference>
<proteinExistence type="predicted"/>
<dbReference type="Gene3D" id="2.60.40.10">
    <property type="entry name" value="Immunoglobulins"/>
    <property type="match status" value="2"/>
</dbReference>
<dbReference type="Proteomes" id="UP000306575">
    <property type="component" value="Unassembled WGS sequence"/>
</dbReference>
<evidence type="ECO:0000313" key="2">
    <source>
        <dbReference type="EMBL" id="TKZ15433.1"/>
    </source>
</evidence>
<organism evidence="2 3">
    <name type="scientific">Shimia litoralis</name>
    <dbReference type="NCBI Taxonomy" id="420403"/>
    <lineage>
        <taxon>Bacteria</taxon>
        <taxon>Pseudomonadati</taxon>
        <taxon>Pseudomonadota</taxon>
        <taxon>Alphaproteobacteria</taxon>
        <taxon>Rhodobacterales</taxon>
        <taxon>Roseobacteraceae</taxon>
    </lineage>
</organism>
<dbReference type="Gene3D" id="2.60.40.3440">
    <property type="match status" value="1"/>
</dbReference>
<gene>
    <name evidence="2" type="ORF">FAP39_17265</name>
</gene>
<keyword evidence="3" id="KW-1185">Reference proteome</keyword>
<dbReference type="InterPro" id="IPR002126">
    <property type="entry name" value="Cadherin-like_dom"/>
</dbReference>
<dbReference type="AlphaFoldDB" id="A0A4U7MRT6"/>
<comment type="caution">
    <text evidence="2">The sequence shown here is derived from an EMBL/GenBank/DDBJ whole genome shotgun (WGS) entry which is preliminary data.</text>
</comment>
<dbReference type="RefSeq" id="WP_138017612.1">
    <property type="nucleotide sequence ID" value="NZ_SULI01000055.1"/>
</dbReference>
<dbReference type="EMBL" id="SULI01000055">
    <property type="protein sequence ID" value="TKZ15433.1"/>
    <property type="molecule type" value="Genomic_DNA"/>
</dbReference>
<name>A0A4U7MRT6_9RHOB</name>
<dbReference type="InterPro" id="IPR041690">
    <property type="entry name" value="Cadherin_5"/>
</dbReference>
<evidence type="ECO:0000313" key="3">
    <source>
        <dbReference type="Proteomes" id="UP000306575"/>
    </source>
</evidence>
<evidence type="ECO:0000259" key="1">
    <source>
        <dbReference type="PROSITE" id="PS50268"/>
    </source>
</evidence>
<dbReference type="PROSITE" id="PS50268">
    <property type="entry name" value="CADHERIN_2"/>
    <property type="match status" value="1"/>
</dbReference>
<dbReference type="Pfam" id="PF17892">
    <property type="entry name" value="Cadherin_5"/>
    <property type="match status" value="3"/>
</dbReference>
<dbReference type="NCBIfam" id="TIGR01965">
    <property type="entry name" value="VCBS_repeat"/>
    <property type="match status" value="3"/>
</dbReference>
<feature type="non-terminal residue" evidence="2">
    <location>
        <position position="1"/>
    </location>
</feature>
<accession>A0A4U7MRT6</accession>
<dbReference type="OrthoDB" id="9773411at2"/>
<dbReference type="GO" id="GO:0007156">
    <property type="term" value="P:homophilic cell adhesion via plasma membrane adhesion molecules"/>
    <property type="evidence" value="ECO:0007669"/>
    <property type="project" value="InterPro"/>
</dbReference>
<feature type="non-terminal residue" evidence="2">
    <location>
        <position position="618"/>
    </location>
</feature>